<dbReference type="Proteomes" id="UP000248817">
    <property type="component" value="Unassembled WGS sequence"/>
</dbReference>
<dbReference type="AlphaFoldDB" id="A0A2V5IFV1"/>
<name>A0A2V5IFV1_9EURO</name>
<gene>
    <name evidence="1" type="ORF">BP00DRAFT_453679</name>
</gene>
<protein>
    <submittedName>
        <fullName evidence="1">Uncharacterized protein</fullName>
    </submittedName>
</protein>
<sequence>MYCLDFRISYNANHVAQAVTAVHCPQASQFTSDPNTMRLHSVLFCLAFASAAVAKECSYDGFQECVTYYADSDCHHSIGNYIPTCEGNCFQFSSFQGLVVEGNFIHGTDCIVYSDPDCQNEIGVTPNAINQNIDCLSYGEAQSMKCYFDC</sequence>
<evidence type="ECO:0000313" key="2">
    <source>
        <dbReference type="Proteomes" id="UP000248817"/>
    </source>
</evidence>
<dbReference type="EMBL" id="KZ825468">
    <property type="protein sequence ID" value="PYI35625.1"/>
    <property type="molecule type" value="Genomic_DNA"/>
</dbReference>
<reference evidence="1 2" key="1">
    <citation type="submission" date="2018-02" db="EMBL/GenBank/DDBJ databases">
        <title>The genomes of Aspergillus section Nigri reveals drivers in fungal speciation.</title>
        <authorList>
            <consortium name="DOE Joint Genome Institute"/>
            <person name="Vesth T.C."/>
            <person name="Nybo J."/>
            <person name="Theobald S."/>
            <person name="Brandl J."/>
            <person name="Frisvad J.C."/>
            <person name="Nielsen K.F."/>
            <person name="Lyhne E.K."/>
            <person name="Kogle M.E."/>
            <person name="Kuo A."/>
            <person name="Riley R."/>
            <person name="Clum A."/>
            <person name="Nolan M."/>
            <person name="Lipzen A."/>
            <person name="Salamov A."/>
            <person name="Henrissat B."/>
            <person name="Wiebenga A."/>
            <person name="De vries R.P."/>
            <person name="Grigoriev I.V."/>
            <person name="Mortensen U.H."/>
            <person name="Andersen M.R."/>
            <person name="Baker S.E."/>
        </authorList>
    </citation>
    <scope>NUCLEOTIDE SEQUENCE [LARGE SCALE GENOMIC DNA]</scope>
    <source>
        <strain evidence="1 2">CBS 114.80</strain>
    </source>
</reference>
<proteinExistence type="predicted"/>
<evidence type="ECO:0000313" key="1">
    <source>
        <dbReference type="EMBL" id="PYI35625.1"/>
    </source>
</evidence>
<accession>A0A2V5IFV1</accession>
<keyword evidence="2" id="KW-1185">Reference proteome</keyword>
<organism evidence="1 2">
    <name type="scientific">Aspergillus indologenus CBS 114.80</name>
    <dbReference type="NCBI Taxonomy" id="1450541"/>
    <lineage>
        <taxon>Eukaryota</taxon>
        <taxon>Fungi</taxon>
        <taxon>Dikarya</taxon>
        <taxon>Ascomycota</taxon>
        <taxon>Pezizomycotina</taxon>
        <taxon>Eurotiomycetes</taxon>
        <taxon>Eurotiomycetidae</taxon>
        <taxon>Eurotiales</taxon>
        <taxon>Aspergillaceae</taxon>
        <taxon>Aspergillus</taxon>
        <taxon>Aspergillus subgen. Circumdati</taxon>
    </lineage>
</organism>